<accession>H0GIG6</accession>
<evidence type="ECO:0000256" key="2">
    <source>
        <dbReference type="ARBA" id="ARBA00022692"/>
    </source>
</evidence>
<feature type="transmembrane region" description="Helical" evidence="5">
    <location>
        <begin position="42"/>
        <end position="62"/>
    </location>
</feature>
<dbReference type="PhylomeDB" id="H0GIG6"/>
<dbReference type="EMBL" id="AGVY01000034">
    <property type="protein sequence ID" value="EHN06395.1"/>
    <property type="molecule type" value="Genomic_DNA"/>
</dbReference>
<proteinExistence type="predicted"/>
<dbReference type="InterPro" id="IPR004853">
    <property type="entry name" value="Sugar_P_trans_dom"/>
</dbReference>
<feature type="transmembrane region" description="Helical" evidence="5">
    <location>
        <begin position="241"/>
        <end position="259"/>
    </location>
</feature>
<dbReference type="Proteomes" id="UP000009009">
    <property type="component" value="Unassembled WGS sequence"/>
</dbReference>
<gene>
    <name evidence="7" type="ORF">VIN7_2513</name>
</gene>
<feature type="domain" description="Sugar phosphate transporter" evidence="6">
    <location>
        <begin position="295"/>
        <end position="423"/>
    </location>
</feature>
<feature type="transmembrane region" description="Helical" evidence="5">
    <location>
        <begin position="82"/>
        <end position="103"/>
    </location>
</feature>
<feature type="transmembrane region" description="Helical" evidence="5">
    <location>
        <begin position="380"/>
        <end position="401"/>
    </location>
</feature>
<dbReference type="InterPro" id="IPR050186">
    <property type="entry name" value="TPT_transporter"/>
</dbReference>
<evidence type="ECO:0000256" key="1">
    <source>
        <dbReference type="ARBA" id="ARBA00004141"/>
    </source>
</evidence>
<evidence type="ECO:0000259" key="6">
    <source>
        <dbReference type="Pfam" id="PF03151"/>
    </source>
</evidence>
<reference evidence="7 8" key="1">
    <citation type="journal article" date="2012" name="FEMS Yeast Res.">
        <title>The genome sequence of the wine yeast VIN7 reveals an allotriploid hybrid genome with Saccharomyces cerevisiae and Saccharomyces kudriavzevii origins.</title>
        <authorList>
            <person name="Borneman A.R."/>
            <person name="Desany B.A."/>
            <person name="Riches D."/>
            <person name="Affourtit J.P."/>
            <person name="Forgan A.H."/>
            <person name="Pretorius I.S."/>
            <person name="Egholm M."/>
            <person name="Chambers P.J."/>
        </authorList>
    </citation>
    <scope>NUCLEOTIDE SEQUENCE [LARGE SCALE GENOMIC DNA]</scope>
    <source>
        <strain evidence="7 8">VIN7</strain>
    </source>
</reference>
<dbReference type="GO" id="GO:0016020">
    <property type="term" value="C:membrane"/>
    <property type="evidence" value="ECO:0007669"/>
    <property type="project" value="UniProtKB-SubCell"/>
</dbReference>
<dbReference type="Pfam" id="PF03151">
    <property type="entry name" value="TPT"/>
    <property type="match status" value="2"/>
</dbReference>
<keyword evidence="3 5" id="KW-1133">Transmembrane helix</keyword>
<evidence type="ECO:0000313" key="8">
    <source>
        <dbReference type="Proteomes" id="UP000009009"/>
    </source>
</evidence>
<dbReference type="HOGENOM" id="CLU_019048_4_1_1"/>
<name>H0GIG6_SACCK</name>
<feature type="transmembrane region" description="Helical" evidence="5">
    <location>
        <begin position="351"/>
        <end position="373"/>
    </location>
</feature>
<dbReference type="AlphaFoldDB" id="H0GIG6"/>
<organism evidence="7 8">
    <name type="scientific">Saccharomyces cerevisiae x Saccharomyces kudriavzevii (strain VIN7)</name>
    <name type="common">Yeast</name>
    <dbReference type="NCBI Taxonomy" id="1095631"/>
    <lineage>
        <taxon>Eukaryota</taxon>
        <taxon>Fungi</taxon>
        <taxon>Dikarya</taxon>
        <taxon>Ascomycota</taxon>
        <taxon>Saccharomycotina</taxon>
        <taxon>Saccharomycetes</taxon>
        <taxon>Saccharomycetales</taxon>
        <taxon>Saccharomycetaceae</taxon>
        <taxon>Saccharomyces</taxon>
    </lineage>
</organism>
<sequence length="439" mass="50237">MAPVGKVKKKKCKQKNWHGVTYAFYNNEGTRRKRGKRCFNSCRHPLGTMHTLIFLCISWYFISSLASQVTKQVLTVCPLPLFLGEFQFIYTAVLAWFTCYIAYSFPGFYRIFPNGTFPEYYIDDRETSRAARKESKLSSLIIPPSNPILQTVLPLGLFQFVGKYFGHTATSLVPVSTVASIKTLSPMFILLLQKILKISTLKITLTLIFSLCTLVLGVWIIVQEDNRSPASSNELREFSKYGVICAMISMFIFVLQNIYGKTVFTYRSQTDESQSNSGFSRQESPLPLYEKLDEKLVAKKKPKSYDKLTLMIYISLVGFCLSFGWFITLEFAVLFRYFFQINSSSTVIKAFPVSLFLLNGTFHFIQAMITFHLLGEVSTLTYSIANLMKRFAIIAVSWVFIGRRITWLQVFGLVLNTLGLFLYERCTSQSKIKAKIRPE</sequence>
<keyword evidence="2 5" id="KW-0812">Transmembrane</keyword>
<evidence type="ECO:0000256" key="3">
    <source>
        <dbReference type="ARBA" id="ARBA00022989"/>
    </source>
</evidence>
<evidence type="ECO:0000313" key="7">
    <source>
        <dbReference type="EMBL" id="EHN06395.1"/>
    </source>
</evidence>
<keyword evidence="4 5" id="KW-0472">Membrane</keyword>
<comment type="caution">
    <text evidence="7">The sequence shown here is derived from an EMBL/GenBank/DDBJ whole genome shotgun (WGS) entry which is preliminary data.</text>
</comment>
<evidence type="ECO:0000256" key="4">
    <source>
        <dbReference type="ARBA" id="ARBA00023136"/>
    </source>
</evidence>
<evidence type="ECO:0000256" key="5">
    <source>
        <dbReference type="SAM" id="Phobius"/>
    </source>
</evidence>
<keyword evidence="8" id="KW-1185">Reference proteome</keyword>
<protein>
    <submittedName>
        <fullName evidence="7">YJL193W-like protein</fullName>
    </submittedName>
</protein>
<feature type="domain" description="Sugar phosphate transporter" evidence="6">
    <location>
        <begin position="52"/>
        <end position="272"/>
    </location>
</feature>
<dbReference type="OrthoDB" id="1588579at2759"/>
<feature type="transmembrane region" description="Helical" evidence="5">
    <location>
        <begin position="203"/>
        <end position="221"/>
    </location>
</feature>
<feature type="transmembrane region" description="Helical" evidence="5">
    <location>
        <begin position="310"/>
        <end position="339"/>
    </location>
</feature>
<comment type="subcellular location">
    <subcellularLocation>
        <location evidence="1">Membrane</location>
        <topology evidence="1">Multi-pass membrane protein</topology>
    </subcellularLocation>
</comment>
<dbReference type="PANTHER" id="PTHR11132">
    <property type="entry name" value="SOLUTE CARRIER FAMILY 35"/>
    <property type="match status" value="1"/>
</dbReference>
<feature type="transmembrane region" description="Helical" evidence="5">
    <location>
        <begin position="407"/>
        <end position="423"/>
    </location>
</feature>